<evidence type="ECO:0000313" key="2">
    <source>
        <dbReference type="EMBL" id="VEL37527.1"/>
    </source>
</evidence>
<reference evidence="2" key="1">
    <citation type="submission" date="2018-11" db="EMBL/GenBank/DDBJ databases">
        <authorList>
            <consortium name="Pathogen Informatics"/>
        </authorList>
    </citation>
    <scope>NUCLEOTIDE SEQUENCE</scope>
</reference>
<organism evidence="2 3">
    <name type="scientific">Protopolystoma xenopodis</name>
    <dbReference type="NCBI Taxonomy" id="117903"/>
    <lineage>
        <taxon>Eukaryota</taxon>
        <taxon>Metazoa</taxon>
        <taxon>Spiralia</taxon>
        <taxon>Lophotrochozoa</taxon>
        <taxon>Platyhelminthes</taxon>
        <taxon>Monogenea</taxon>
        <taxon>Polyopisthocotylea</taxon>
        <taxon>Polystomatidea</taxon>
        <taxon>Polystomatidae</taxon>
        <taxon>Protopolystoma</taxon>
    </lineage>
</organism>
<comment type="caution">
    <text evidence="2">The sequence shown here is derived from an EMBL/GenBank/DDBJ whole genome shotgun (WGS) entry which is preliminary data.</text>
</comment>
<dbReference type="AlphaFoldDB" id="A0A448XIK3"/>
<feature type="compositionally biased region" description="Pro residues" evidence="1">
    <location>
        <begin position="180"/>
        <end position="196"/>
    </location>
</feature>
<dbReference type="EMBL" id="CAAALY010255236">
    <property type="protein sequence ID" value="VEL37527.1"/>
    <property type="molecule type" value="Genomic_DNA"/>
</dbReference>
<name>A0A448XIK3_9PLAT</name>
<feature type="region of interest" description="Disordered" evidence="1">
    <location>
        <begin position="43"/>
        <end position="68"/>
    </location>
</feature>
<feature type="compositionally biased region" description="Low complexity" evidence="1">
    <location>
        <begin position="209"/>
        <end position="224"/>
    </location>
</feature>
<feature type="compositionally biased region" description="Basic residues" evidence="1">
    <location>
        <begin position="225"/>
        <end position="245"/>
    </location>
</feature>
<feature type="region of interest" description="Disordered" evidence="1">
    <location>
        <begin position="158"/>
        <end position="261"/>
    </location>
</feature>
<protein>
    <submittedName>
        <fullName evidence="2">Uncharacterized protein</fullName>
    </submittedName>
</protein>
<keyword evidence="3" id="KW-1185">Reference proteome</keyword>
<evidence type="ECO:0000313" key="3">
    <source>
        <dbReference type="Proteomes" id="UP000784294"/>
    </source>
</evidence>
<proteinExistence type="predicted"/>
<feature type="compositionally biased region" description="Low complexity" evidence="1">
    <location>
        <begin position="43"/>
        <end position="55"/>
    </location>
</feature>
<accession>A0A448XIK3</accession>
<evidence type="ECO:0000256" key="1">
    <source>
        <dbReference type="SAM" id="MobiDB-lite"/>
    </source>
</evidence>
<gene>
    <name evidence="2" type="ORF">PXEA_LOCUS30967</name>
</gene>
<feature type="non-terminal residue" evidence="2">
    <location>
        <position position="276"/>
    </location>
</feature>
<sequence>MRVHQAFSMPATTCLIDPRLVFAGASATNLSASLHHHLDIQPSDSAASTMSTSSTPPSPPTTTPDNTLTNDLVATVAMATANEVNAETVSEVGSSGRADLAPDIVRLATGRLEPPSCVYRVETYYTGACNSCPSSPGAGLSSLQAHFSPPLQPAYATVAAQAASERHPSLEPVSSHRYPPGLPPHPHPHAPLPPHPLAQQHQHQHQHQHQQPQPHQQQNTLVHHQQMHLNHHSHQLHHNHHHHQQQQHQQHQQQHEACDERRPEKVDLLVGGEVFA</sequence>
<dbReference type="Proteomes" id="UP000784294">
    <property type="component" value="Unassembled WGS sequence"/>
</dbReference>